<dbReference type="EMBL" id="LK022885">
    <property type="protein sequence ID" value="VTZ68537.1"/>
    <property type="molecule type" value="Genomic_DNA"/>
</dbReference>
<accession>A0A077TKU1</accession>
<evidence type="ECO:0000313" key="10">
    <source>
        <dbReference type="Proteomes" id="UP000507163"/>
    </source>
</evidence>
<reference evidence="8" key="3">
    <citation type="submission" date="2019-05" db="EMBL/GenBank/DDBJ databases">
        <authorList>
            <consortium name="Pathogen Informatics"/>
        </authorList>
    </citation>
    <scope>NUCLEOTIDE SEQUENCE</scope>
    <source>
        <strain evidence="7 10">AJ</strain>
        <strain evidence="8">AS</strain>
    </source>
</reference>
<keyword evidence="6" id="KW-0539">Nucleus</keyword>
<reference evidence="8" key="2">
    <citation type="submission" date="2014-05" db="EMBL/GenBank/DDBJ databases">
        <authorList>
            <person name="Aslett M.A."/>
            <person name="De Silva N."/>
        </authorList>
    </citation>
    <scope>NUCLEOTIDE SEQUENCE</scope>
    <source>
        <strain evidence="8">AS</strain>
    </source>
</reference>
<dbReference type="AlphaFoldDB" id="A0A077TKU1"/>
<dbReference type="GO" id="GO:0005737">
    <property type="term" value="C:cytoplasm"/>
    <property type="evidence" value="ECO:0007669"/>
    <property type="project" value="UniProtKB-SubCell"/>
</dbReference>
<protein>
    <recommendedName>
        <fullName evidence="4">Cilia- and flagella-associated protein 299</fullName>
    </recommendedName>
</protein>
<evidence type="ECO:0000256" key="5">
    <source>
        <dbReference type="ARBA" id="ARBA00022490"/>
    </source>
</evidence>
<evidence type="ECO:0000256" key="1">
    <source>
        <dbReference type="ARBA" id="ARBA00003056"/>
    </source>
</evidence>
<organism evidence="8 9">
    <name type="scientific">Plasmodium chabaudi chabaudi</name>
    <dbReference type="NCBI Taxonomy" id="31271"/>
    <lineage>
        <taxon>Eukaryota</taxon>
        <taxon>Sar</taxon>
        <taxon>Alveolata</taxon>
        <taxon>Apicomplexa</taxon>
        <taxon>Aconoidasida</taxon>
        <taxon>Haemosporida</taxon>
        <taxon>Plasmodiidae</taxon>
        <taxon>Plasmodium</taxon>
        <taxon>Plasmodium (Vinckeia)</taxon>
    </lineage>
</organism>
<dbReference type="InterPro" id="IPR027887">
    <property type="entry name" value="DUF4464"/>
</dbReference>
<evidence type="ECO:0000313" key="8">
    <source>
        <dbReference type="EMBL" id="VTZ68537.1"/>
    </source>
</evidence>
<name>A0A077TKU1_PLACU</name>
<evidence type="ECO:0000313" key="9">
    <source>
        <dbReference type="Proteomes" id="UP000071118"/>
    </source>
</evidence>
<comment type="subcellular location">
    <subcellularLocation>
        <location evidence="3">Cytoplasm</location>
    </subcellularLocation>
    <subcellularLocation>
        <location evidence="2">Nucleus</location>
    </subcellularLocation>
</comment>
<keyword evidence="5" id="KW-0963">Cytoplasm</keyword>
<dbReference type="EMBL" id="LT608174">
    <property type="protein sequence ID" value="SCM21582.1"/>
    <property type="molecule type" value="Genomic_DNA"/>
</dbReference>
<dbReference type="KEGG" id="pcb:PCHAS_0832700"/>
<dbReference type="Pfam" id="PF14713">
    <property type="entry name" value="DUF4464"/>
    <property type="match status" value="1"/>
</dbReference>
<dbReference type="OrthoDB" id="2136125at2759"/>
<evidence type="ECO:0000256" key="6">
    <source>
        <dbReference type="ARBA" id="ARBA00023242"/>
    </source>
</evidence>
<dbReference type="PANTHER" id="PTHR33588:SF1">
    <property type="entry name" value="CILIA- AND FLAGELLA-ASSOCIATED PROTEIN 299"/>
    <property type="match status" value="1"/>
</dbReference>
<reference evidence="8 9" key="1">
    <citation type="journal article" date="2014" name="BMC Biol.">
        <title>A comprehensive evaluation of rodent malaria parasite genomes and gene expression.</title>
        <authorList>
            <person name="Otto T.D."/>
            <person name="Bohme U."/>
            <person name="Jackson A.P."/>
            <person name="Hunt M."/>
            <person name="Franke-Fayard B."/>
            <person name="Hoeijmakers W.A."/>
            <person name="Religa A.A."/>
            <person name="Robertson L."/>
            <person name="Sanders M."/>
            <person name="Ogun S.A."/>
            <person name="Cunningham D."/>
            <person name="Erhart A."/>
            <person name="Billker O."/>
            <person name="Khan S.M."/>
            <person name="Stunnenberg H.G."/>
            <person name="Langhorne J."/>
            <person name="Holder A.A."/>
            <person name="Waters A.P."/>
            <person name="Newbold C.I."/>
            <person name="Pain A."/>
            <person name="Berriman M."/>
            <person name="Janse C.J."/>
        </authorList>
    </citation>
    <scope>NUCLEOTIDE SEQUENCE [LARGE SCALE GENOMIC DNA]</scope>
    <source>
        <strain evidence="8 9">AS</strain>
    </source>
</reference>
<evidence type="ECO:0000256" key="2">
    <source>
        <dbReference type="ARBA" id="ARBA00004123"/>
    </source>
</evidence>
<dbReference type="GeneID" id="3495985"/>
<dbReference type="VEuPathDB" id="PlasmoDB:PCHAS_0832700"/>
<evidence type="ECO:0000256" key="3">
    <source>
        <dbReference type="ARBA" id="ARBA00004496"/>
    </source>
</evidence>
<sequence length="250" mass="30378">MENQLDNILSFNSYEEYIKTKITPTDLFYIEDEELIFELFSLGIKSRGILSYEDFHSTYKKRSKNEKKTIEKENKENIIYDINLLYTNVKDFFYIIDYHLHFCREKKIGTILFIRYLNKQKYEISSYIDINNSKVQEKINKKKYIYASKKDLSYYNWHNNYICTNDSENFKIVINKKIGFIFNHIDTNKYFILNSNKETIMKLNDNISKDITKERNINEKEHTIKLYQDIKRVEIKDPNYLQCILYTIHL</sequence>
<comment type="function">
    <text evidence="1">May be involved in spermatogenesis.</text>
</comment>
<dbReference type="GO" id="GO:0005634">
    <property type="term" value="C:nucleus"/>
    <property type="evidence" value="ECO:0007669"/>
    <property type="project" value="UniProtKB-SubCell"/>
</dbReference>
<evidence type="ECO:0000256" key="4">
    <source>
        <dbReference type="ARBA" id="ARBA00021436"/>
    </source>
</evidence>
<dbReference type="Proteomes" id="UP000071118">
    <property type="component" value="Chromosome 8"/>
</dbReference>
<evidence type="ECO:0000313" key="7">
    <source>
        <dbReference type="EMBL" id="SCM21582.1"/>
    </source>
</evidence>
<dbReference type="Proteomes" id="UP000507163">
    <property type="component" value="Chromosome 8"/>
</dbReference>
<dbReference type="RefSeq" id="XP_016653863.1">
    <property type="nucleotide sequence ID" value="XM_016797964.1"/>
</dbReference>
<dbReference type="PANTHER" id="PTHR33588">
    <property type="entry name" value="CILIA- AND FLAGELLA-ASSOCIATED PROTEIN 299"/>
    <property type="match status" value="1"/>
</dbReference>
<keyword evidence="9" id="KW-1185">Reference proteome</keyword>
<proteinExistence type="predicted"/>
<gene>
    <name evidence="7" type="ORF">PCHAJ_000175900</name>
    <name evidence="8" type="ORF">PCHAS_0832700</name>
</gene>